<proteinExistence type="inferred from homology"/>
<dbReference type="STRING" id="35608.A0A2U1Q6D9"/>
<keyword evidence="3" id="KW-1003">Cell membrane</keyword>
<evidence type="ECO:0000313" key="12">
    <source>
        <dbReference type="EMBL" id="PWA93565.1"/>
    </source>
</evidence>
<keyword evidence="9" id="KW-1133">Transmembrane helix</keyword>
<dbReference type="Pfam" id="PF14368">
    <property type="entry name" value="LTP_2"/>
    <property type="match status" value="1"/>
</dbReference>
<keyword evidence="4" id="KW-0336">GPI-anchor</keyword>
<dbReference type="InterPro" id="IPR043325">
    <property type="entry name" value="LTSS"/>
</dbReference>
<evidence type="ECO:0000256" key="10">
    <source>
        <dbReference type="SAM" id="SignalP"/>
    </source>
</evidence>
<dbReference type="GO" id="GO:0098552">
    <property type="term" value="C:side of membrane"/>
    <property type="evidence" value="ECO:0007669"/>
    <property type="project" value="UniProtKB-KW"/>
</dbReference>
<evidence type="ECO:0000256" key="3">
    <source>
        <dbReference type="ARBA" id="ARBA00022475"/>
    </source>
</evidence>
<feature type="signal peptide" evidence="10">
    <location>
        <begin position="1"/>
        <end position="27"/>
    </location>
</feature>
<organism evidence="12 13">
    <name type="scientific">Artemisia annua</name>
    <name type="common">Sweet wormwood</name>
    <dbReference type="NCBI Taxonomy" id="35608"/>
    <lineage>
        <taxon>Eukaryota</taxon>
        <taxon>Viridiplantae</taxon>
        <taxon>Streptophyta</taxon>
        <taxon>Embryophyta</taxon>
        <taxon>Tracheophyta</taxon>
        <taxon>Spermatophyta</taxon>
        <taxon>Magnoliopsida</taxon>
        <taxon>eudicotyledons</taxon>
        <taxon>Gunneridae</taxon>
        <taxon>Pentapetalae</taxon>
        <taxon>asterids</taxon>
        <taxon>campanulids</taxon>
        <taxon>Asterales</taxon>
        <taxon>Asteraceae</taxon>
        <taxon>Asteroideae</taxon>
        <taxon>Anthemideae</taxon>
        <taxon>Artemisiinae</taxon>
        <taxon>Artemisia</taxon>
    </lineage>
</organism>
<dbReference type="GO" id="GO:0005886">
    <property type="term" value="C:plasma membrane"/>
    <property type="evidence" value="ECO:0007669"/>
    <property type="project" value="UniProtKB-SubCell"/>
</dbReference>
<reference evidence="12 13" key="1">
    <citation type="journal article" date="2018" name="Mol. Plant">
        <title>The genome of Artemisia annua provides insight into the evolution of Asteraceae family and artemisinin biosynthesis.</title>
        <authorList>
            <person name="Shen Q."/>
            <person name="Zhang L."/>
            <person name="Liao Z."/>
            <person name="Wang S."/>
            <person name="Yan T."/>
            <person name="Shi P."/>
            <person name="Liu M."/>
            <person name="Fu X."/>
            <person name="Pan Q."/>
            <person name="Wang Y."/>
            <person name="Lv Z."/>
            <person name="Lu X."/>
            <person name="Zhang F."/>
            <person name="Jiang W."/>
            <person name="Ma Y."/>
            <person name="Chen M."/>
            <person name="Hao X."/>
            <person name="Li L."/>
            <person name="Tang Y."/>
            <person name="Lv G."/>
            <person name="Zhou Y."/>
            <person name="Sun X."/>
            <person name="Brodelius P.E."/>
            <person name="Rose J.K.C."/>
            <person name="Tang K."/>
        </authorList>
    </citation>
    <scope>NUCLEOTIDE SEQUENCE [LARGE SCALE GENOMIC DNA]</scope>
    <source>
        <strain evidence="13">cv. Huhao1</strain>
        <tissue evidence="12">Leaf</tissue>
    </source>
</reference>
<evidence type="ECO:0000256" key="4">
    <source>
        <dbReference type="ARBA" id="ARBA00022622"/>
    </source>
</evidence>
<evidence type="ECO:0000256" key="1">
    <source>
        <dbReference type="ARBA" id="ARBA00004609"/>
    </source>
</evidence>
<dbReference type="EMBL" id="PKPP01000376">
    <property type="protein sequence ID" value="PWA93565.1"/>
    <property type="molecule type" value="Genomic_DNA"/>
</dbReference>
<dbReference type="CDD" id="cd00010">
    <property type="entry name" value="AAI_LTSS"/>
    <property type="match status" value="1"/>
</dbReference>
<dbReference type="OrthoDB" id="911994at2759"/>
<accession>A0A2U1Q6D9</accession>
<keyword evidence="13" id="KW-1185">Reference proteome</keyword>
<keyword evidence="9" id="KW-0472">Membrane</keyword>
<keyword evidence="9" id="KW-0812">Transmembrane</keyword>
<evidence type="ECO:0000256" key="6">
    <source>
        <dbReference type="ARBA" id="ARBA00023157"/>
    </source>
</evidence>
<keyword evidence="8" id="KW-0449">Lipoprotein</keyword>
<dbReference type="SMART" id="SM00499">
    <property type="entry name" value="AAI"/>
    <property type="match status" value="1"/>
</dbReference>
<feature type="chain" id="PRO_5015446391" evidence="10">
    <location>
        <begin position="28"/>
        <end position="146"/>
    </location>
</feature>
<evidence type="ECO:0000256" key="8">
    <source>
        <dbReference type="ARBA" id="ARBA00023288"/>
    </source>
</evidence>
<dbReference type="InterPro" id="IPR016140">
    <property type="entry name" value="Bifunc_inhib/LTP/seed_store"/>
</dbReference>
<feature type="domain" description="Bifunctional inhibitor/plant lipid transfer protein/seed storage helical" evidence="11">
    <location>
        <begin position="32"/>
        <end position="109"/>
    </location>
</feature>
<name>A0A2U1Q6D9_ARTAN</name>
<comment type="caution">
    <text evidence="12">The sequence shown here is derived from an EMBL/GenBank/DDBJ whole genome shotgun (WGS) entry which is preliminary data.</text>
</comment>
<sequence>MAQQQKINTIMMILVITIAAHYGRVMAQPTGCSNVLNSMSQCVDYVTGNTPTATSGCCTQFASVMQLQPQCWCRILSGSATFLGIKINEIPNFDLSRACDVQLPPTSQCNGTETSTNNHPSDATSTRFATIPIIYLLLVAAYALVF</sequence>
<dbReference type="PANTHER" id="PTHR33044">
    <property type="entry name" value="BIFUNCTIONAL INHIBITOR/LIPID-TRANSFER PROTEIN/SEED STORAGE 2S ALBUMIN SUPERFAMILY PROTEIN-RELATED"/>
    <property type="match status" value="1"/>
</dbReference>
<keyword evidence="6" id="KW-1015">Disulfide bond</keyword>
<evidence type="ECO:0000256" key="5">
    <source>
        <dbReference type="ARBA" id="ARBA00022729"/>
    </source>
</evidence>
<keyword evidence="7" id="KW-0325">Glycoprotein</keyword>
<keyword evidence="5 10" id="KW-0732">Signal</keyword>
<comment type="similarity">
    <text evidence="2">Belongs to the plant LTP family.</text>
</comment>
<evidence type="ECO:0000256" key="2">
    <source>
        <dbReference type="ARBA" id="ARBA00009748"/>
    </source>
</evidence>
<comment type="subcellular location">
    <subcellularLocation>
        <location evidence="1">Cell membrane</location>
        <topology evidence="1">Lipid-anchor</topology>
        <topology evidence="1">GPI-anchor</topology>
    </subcellularLocation>
</comment>
<evidence type="ECO:0000256" key="9">
    <source>
        <dbReference type="SAM" id="Phobius"/>
    </source>
</evidence>
<gene>
    <name evidence="12" type="ORF">CTI12_AA020590</name>
</gene>
<dbReference type="SUPFAM" id="SSF47699">
    <property type="entry name" value="Bifunctional inhibitor/lipid-transfer protein/seed storage 2S albumin"/>
    <property type="match status" value="1"/>
</dbReference>
<dbReference type="Proteomes" id="UP000245207">
    <property type="component" value="Unassembled WGS sequence"/>
</dbReference>
<feature type="transmembrane region" description="Helical" evidence="9">
    <location>
        <begin position="128"/>
        <end position="145"/>
    </location>
</feature>
<dbReference type="Gene3D" id="1.10.110.10">
    <property type="entry name" value="Plant lipid-transfer and hydrophobic proteins"/>
    <property type="match status" value="1"/>
</dbReference>
<evidence type="ECO:0000259" key="11">
    <source>
        <dbReference type="SMART" id="SM00499"/>
    </source>
</evidence>
<evidence type="ECO:0000313" key="13">
    <source>
        <dbReference type="Proteomes" id="UP000245207"/>
    </source>
</evidence>
<evidence type="ECO:0000256" key="7">
    <source>
        <dbReference type="ARBA" id="ARBA00023180"/>
    </source>
</evidence>
<protein>
    <submittedName>
        <fullName evidence="12">Plant lipid transfer protein/Par allergen</fullName>
    </submittedName>
</protein>
<dbReference type="InterPro" id="IPR036312">
    <property type="entry name" value="Bifun_inhib/LTP/seed_sf"/>
</dbReference>
<dbReference type="AlphaFoldDB" id="A0A2U1Q6D9"/>